<accession>A0A6A5QG12</accession>
<dbReference type="Proteomes" id="UP000800096">
    <property type="component" value="Unassembled WGS sequence"/>
</dbReference>
<name>A0A6A5QG12_AMPQU</name>
<evidence type="ECO:0000256" key="1">
    <source>
        <dbReference type="SAM" id="MobiDB-lite"/>
    </source>
</evidence>
<dbReference type="EMBL" id="ML979138">
    <property type="protein sequence ID" value="KAF1913768.1"/>
    <property type="molecule type" value="Genomic_DNA"/>
</dbReference>
<proteinExistence type="predicted"/>
<organism evidence="2 3">
    <name type="scientific">Ampelomyces quisqualis</name>
    <name type="common">Powdery mildew agent</name>
    <dbReference type="NCBI Taxonomy" id="50730"/>
    <lineage>
        <taxon>Eukaryota</taxon>
        <taxon>Fungi</taxon>
        <taxon>Dikarya</taxon>
        <taxon>Ascomycota</taxon>
        <taxon>Pezizomycotina</taxon>
        <taxon>Dothideomycetes</taxon>
        <taxon>Pleosporomycetidae</taxon>
        <taxon>Pleosporales</taxon>
        <taxon>Pleosporineae</taxon>
        <taxon>Phaeosphaeriaceae</taxon>
        <taxon>Ampelomyces</taxon>
    </lineage>
</organism>
<evidence type="ECO:0000313" key="3">
    <source>
        <dbReference type="Proteomes" id="UP000800096"/>
    </source>
</evidence>
<feature type="compositionally biased region" description="Low complexity" evidence="1">
    <location>
        <begin position="140"/>
        <end position="151"/>
    </location>
</feature>
<reference evidence="2" key="1">
    <citation type="journal article" date="2020" name="Stud. Mycol.">
        <title>101 Dothideomycetes genomes: a test case for predicting lifestyles and emergence of pathogens.</title>
        <authorList>
            <person name="Haridas S."/>
            <person name="Albert R."/>
            <person name="Binder M."/>
            <person name="Bloem J."/>
            <person name="Labutti K."/>
            <person name="Salamov A."/>
            <person name="Andreopoulos B."/>
            <person name="Baker S."/>
            <person name="Barry K."/>
            <person name="Bills G."/>
            <person name="Bluhm B."/>
            <person name="Cannon C."/>
            <person name="Castanera R."/>
            <person name="Culley D."/>
            <person name="Daum C."/>
            <person name="Ezra D."/>
            <person name="Gonzalez J."/>
            <person name="Henrissat B."/>
            <person name="Kuo A."/>
            <person name="Liang C."/>
            <person name="Lipzen A."/>
            <person name="Lutzoni F."/>
            <person name="Magnuson J."/>
            <person name="Mondo S."/>
            <person name="Nolan M."/>
            <person name="Ohm R."/>
            <person name="Pangilinan J."/>
            <person name="Park H.-J."/>
            <person name="Ramirez L."/>
            <person name="Alfaro M."/>
            <person name="Sun H."/>
            <person name="Tritt A."/>
            <person name="Yoshinaga Y."/>
            <person name="Zwiers L.-H."/>
            <person name="Turgeon B."/>
            <person name="Goodwin S."/>
            <person name="Spatafora J."/>
            <person name="Crous P."/>
            <person name="Grigoriev I."/>
        </authorList>
    </citation>
    <scope>NUCLEOTIDE SEQUENCE</scope>
    <source>
        <strain evidence="2">HMLAC05119</strain>
    </source>
</reference>
<protein>
    <submittedName>
        <fullName evidence="2">Uncharacterized protein</fullName>
    </submittedName>
</protein>
<sequence>MFSCTSSPVAALFERFTMNRSSNSQQRSTSPPPSTTTKPKPDSPTRARLTRNSSNRMSTQAQQKRKYLQHLTQWSLNHDSSLHFQGKISLSPQGNQRAKDLELGKPVKCILTDTSFIDARQKITIKLFLTQDRAEGTKLSDSQSASHSASAPDKTVRNSRIQMVGMSVQRGDSQDQSQKPRQHYRMVVRCGAGWISAREYFSRVYFSHLEARQGNCPGRPMQDGYLARKSQALGLVSSDNDSVIIRPLFHAFRKLAPELQEMILMTAAGLSRSFNLCADDYGTLRMKKDQRQAAISLSTLLRISRDINQHMLPYIFHSTDFNFGLTGFTNFLWQSGPTKRREIRRLTFHFGKLALLHCMRWLAPDPVFALFEPPVITKPRSLQYFWRCQIQDLVKDVELFTLTINIKQIPPMDIAMIMAIINISFGSTGKIRFIETDKNGVASTVDMSDKRLTRLSTKHTWRELCLAYYKSHQTHSYFFKFDLLRSQVEDLESVMAQDDEDFFNTPFSPMSIKEDLKGSK</sequence>
<dbReference type="AlphaFoldDB" id="A0A6A5QG12"/>
<feature type="compositionally biased region" description="Low complexity" evidence="1">
    <location>
        <begin position="19"/>
        <end position="29"/>
    </location>
</feature>
<feature type="region of interest" description="Disordered" evidence="1">
    <location>
        <begin position="16"/>
        <end position="66"/>
    </location>
</feature>
<dbReference type="OrthoDB" id="3796222at2759"/>
<keyword evidence="3" id="KW-1185">Reference proteome</keyword>
<feature type="region of interest" description="Disordered" evidence="1">
    <location>
        <begin position="136"/>
        <end position="158"/>
    </location>
</feature>
<evidence type="ECO:0000313" key="2">
    <source>
        <dbReference type="EMBL" id="KAF1913768.1"/>
    </source>
</evidence>
<gene>
    <name evidence="2" type="ORF">BDU57DRAFT_502561</name>
</gene>
<feature type="compositionally biased region" description="Polar residues" evidence="1">
    <location>
        <begin position="50"/>
        <end position="62"/>
    </location>
</feature>